<accession>A0A0E2BER9</accession>
<dbReference type="EMBL" id="AHON02000043">
    <property type="protein sequence ID" value="EKO33800.1"/>
    <property type="molecule type" value="Genomic_DNA"/>
</dbReference>
<dbReference type="Gene3D" id="1.25.10.10">
    <property type="entry name" value="Leucine-rich Repeat Variant"/>
    <property type="match status" value="2"/>
</dbReference>
<name>A0A0E2BER9_9LEPT</name>
<gene>
    <name evidence="1" type="ORF">LEP1GSC179_2875</name>
</gene>
<sequence>MFLISSIAAAETPKDEFRENVLSFSKSQASAISEIRSKNRLDLVKELPSVFQNESVDEKTQIAILKLFAELEELDVLAPNWVGVLDSAFQKTTNVTLKKEILLLAEKKREKRLIYSVIAAFSDPETSVRTLSYRLMYLLKDDRALPILLDMSLSKDPVQRTYFLESSLIIKDERIQNQIHKLANDESSGVRKKYLVVINRLGITEKFSQFQKFATSDPDDDVKIVALEILKNKKNRQNISLFYKGLTDPNPDIRRISLEALLIFQDKQGAKTISDQLTKEESSFLKARMIDLLLDLGNHGGGQGILSVLTGGEDAELRAKAAYAVGKLGVNVSSAELTKILSEEKEDNVKWQLIRSLGELKDRNAVPALLVLSRNHRENLNLRIEAVATIRMINDPDSLPSVFEAYVSEKEKTLRMELENTVREILNLKFPPKTP</sequence>
<dbReference type="PANTHER" id="PTHR12697:SF5">
    <property type="entry name" value="DEOXYHYPUSINE HYDROXYLASE"/>
    <property type="match status" value="1"/>
</dbReference>
<dbReference type="GO" id="GO:0016491">
    <property type="term" value="F:oxidoreductase activity"/>
    <property type="evidence" value="ECO:0007669"/>
    <property type="project" value="TreeGrafter"/>
</dbReference>
<dbReference type="InterPro" id="IPR016024">
    <property type="entry name" value="ARM-type_fold"/>
</dbReference>
<dbReference type="SUPFAM" id="SSF48371">
    <property type="entry name" value="ARM repeat"/>
    <property type="match status" value="2"/>
</dbReference>
<dbReference type="AlphaFoldDB" id="A0A0E2BER9"/>
<protein>
    <submittedName>
        <fullName evidence="1">HEAT repeat protein</fullName>
    </submittedName>
</protein>
<dbReference type="PANTHER" id="PTHR12697">
    <property type="entry name" value="PBS LYASE HEAT-LIKE PROTEIN"/>
    <property type="match status" value="1"/>
</dbReference>
<keyword evidence="2" id="KW-1185">Reference proteome</keyword>
<reference evidence="1" key="1">
    <citation type="submission" date="2012-10" db="EMBL/GenBank/DDBJ databases">
        <authorList>
            <person name="Harkins D.M."/>
            <person name="Durkin A.S."/>
            <person name="Brinkac L.M."/>
            <person name="Haft D.H."/>
            <person name="Selengut J.D."/>
            <person name="Sanka R."/>
            <person name="DePew J."/>
            <person name="Purushe J."/>
            <person name="Matthias M.A."/>
            <person name="Vinetz J.M."/>
            <person name="Sutton G.G."/>
            <person name="Nierman W.C."/>
            <person name="Fouts D.E."/>
        </authorList>
    </citation>
    <scope>NUCLEOTIDE SEQUENCE [LARGE SCALE GENOMIC DNA]</scope>
    <source>
        <strain evidence="1">MOR084</strain>
    </source>
</reference>
<evidence type="ECO:0000313" key="1">
    <source>
        <dbReference type="EMBL" id="EKO33800.1"/>
    </source>
</evidence>
<dbReference type="InterPro" id="IPR011989">
    <property type="entry name" value="ARM-like"/>
</dbReference>
<comment type="caution">
    <text evidence="1">The sequence shown here is derived from an EMBL/GenBank/DDBJ whole genome shotgun (WGS) entry which is preliminary data.</text>
</comment>
<dbReference type="Pfam" id="PF13646">
    <property type="entry name" value="HEAT_2"/>
    <property type="match status" value="2"/>
</dbReference>
<dbReference type="RefSeq" id="WP_004476476.1">
    <property type="nucleotide sequence ID" value="NZ_AHON02000043.1"/>
</dbReference>
<dbReference type="Proteomes" id="UP000006329">
    <property type="component" value="Unassembled WGS sequence"/>
</dbReference>
<proteinExistence type="predicted"/>
<organism evidence="1 2">
    <name type="scientific">Leptospira santarosai str. MOR084</name>
    <dbReference type="NCBI Taxonomy" id="1049984"/>
    <lineage>
        <taxon>Bacteria</taxon>
        <taxon>Pseudomonadati</taxon>
        <taxon>Spirochaetota</taxon>
        <taxon>Spirochaetia</taxon>
        <taxon>Leptospirales</taxon>
        <taxon>Leptospiraceae</taxon>
        <taxon>Leptospira</taxon>
    </lineage>
</organism>
<evidence type="ECO:0000313" key="2">
    <source>
        <dbReference type="Proteomes" id="UP000006329"/>
    </source>
</evidence>